<evidence type="ECO:0000313" key="3">
    <source>
        <dbReference type="EMBL" id="AJR06184.1"/>
    </source>
</evidence>
<gene>
    <name evidence="3" type="ORF">H744_1c1159</name>
    <name evidence="4" type="ORF">H744_1c1478</name>
</gene>
<feature type="compositionally biased region" description="Polar residues" evidence="1">
    <location>
        <begin position="188"/>
        <end position="198"/>
    </location>
</feature>
<evidence type="ECO:0000256" key="2">
    <source>
        <dbReference type="SAM" id="Phobius"/>
    </source>
</evidence>
<dbReference type="PATRIC" id="fig|658445.3.peg.1249"/>
<dbReference type="KEGG" id="pgb:H744_1c1478"/>
<evidence type="ECO:0000313" key="4">
    <source>
        <dbReference type="EMBL" id="AJR06500.1"/>
    </source>
</evidence>
<evidence type="ECO:0008006" key="6">
    <source>
        <dbReference type="Google" id="ProtNLM"/>
    </source>
</evidence>
<evidence type="ECO:0000313" key="5">
    <source>
        <dbReference type="Proteomes" id="UP000032303"/>
    </source>
</evidence>
<proteinExistence type="predicted"/>
<dbReference type="Pfam" id="PF14373">
    <property type="entry name" value="Imm_superinfect"/>
    <property type="match status" value="1"/>
</dbReference>
<sequence length="316" mass="35942">MISCDAKCVNSMRHFLVLIVCADSFTAQITSDNMLRTFIVFFLFISQSSIVLASTLESKLQQIHPDYRQWVSDSCPSSLGPSVWHSCFERNAKAISNNFPDKKLEKIPDWQRDWVKSTCPRSLGPSVWASCVNRNMRVFNSGFPIDAVNSLSEADRAWLNQSCPRSLGPSVWSSCINRNLKDLKPVETSLNQPPQSQLAWDEDSSSTEVDNTDDGLSLFIMLIMLIILGYLFFLPTIIARKRYHPHRTAILLLNLFGGLFLGIGWFLALIWCFVGNQKSMQGVEVAGEIERLYQLYTDGVISEKEFKKRKEKLLRI</sequence>
<protein>
    <recommendedName>
        <fullName evidence="6">SHOCT domain-containing protein</fullName>
    </recommendedName>
</protein>
<reference evidence="4 5" key="1">
    <citation type="submission" date="2013-05" db="EMBL/GenBank/DDBJ databases">
        <title>Complete genome sequence of the lipase-producing bacterium Photobacterium gaetbulicola Gung47.</title>
        <authorList>
            <person name="Kim Y.-O."/>
        </authorList>
    </citation>
    <scope>NUCLEOTIDE SEQUENCE [LARGE SCALE GENOMIC DNA]</scope>
    <source>
        <strain evidence="4 5">Gung47</strain>
    </source>
</reference>
<keyword evidence="2" id="KW-0812">Transmembrane</keyword>
<keyword evidence="2" id="KW-0472">Membrane</keyword>
<feature type="transmembrane region" description="Helical" evidence="2">
    <location>
        <begin position="216"/>
        <end position="238"/>
    </location>
</feature>
<keyword evidence="2" id="KW-1133">Transmembrane helix</keyword>
<dbReference type="EMBL" id="CP005973">
    <property type="protein sequence ID" value="AJR06500.1"/>
    <property type="molecule type" value="Genomic_DNA"/>
</dbReference>
<dbReference type="InterPro" id="IPR016410">
    <property type="entry name" value="Phage_imm"/>
</dbReference>
<name>A0A0C5WTX2_9GAMM</name>
<dbReference type="HOGENOM" id="CLU_879563_0_0_6"/>
<feature type="transmembrane region" description="Helical" evidence="2">
    <location>
        <begin position="250"/>
        <end position="274"/>
    </location>
</feature>
<feature type="transmembrane region" description="Helical" evidence="2">
    <location>
        <begin position="37"/>
        <end position="56"/>
    </location>
</feature>
<evidence type="ECO:0000256" key="1">
    <source>
        <dbReference type="SAM" id="MobiDB-lite"/>
    </source>
</evidence>
<dbReference type="EMBL" id="CP005973">
    <property type="protein sequence ID" value="AJR06184.1"/>
    <property type="molecule type" value="Genomic_DNA"/>
</dbReference>
<keyword evidence="5" id="KW-1185">Reference proteome</keyword>
<organism evidence="4 5">
    <name type="scientific">Photobacterium gaetbulicola Gung47</name>
    <dbReference type="NCBI Taxonomy" id="658445"/>
    <lineage>
        <taxon>Bacteria</taxon>
        <taxon>Pseudomonadati</taxon>
        <taxon>Pseudomonadota</taxon>
        <taxon>Gammaproteobacteria</taxon>
        <taxon>Vibrionales</taxon>
        <taxon>Vibrionaceae</taxon>
        <taxon>Photobacterium</taxon>
    </lineage>
</organism>
<accession>A0A0C5WTX2</accession>
<dbReference type="KEGG" id="pgb:H744_1c1159"/>
<dbReference type="Proteomes" id="UP000032303">
    <property type="component" value="Chromosome 1"/>
</dbReference>
<feature type="region of interest" description="Disordered" evidence="1">
    <location>
        <begin position="186"/>
        <end position="207"/>
    </location>
</feature>
<dbReference type="AlphaFoldDB" id="A0A0C5WTX2"/>